<protein>
    <recommendedName>
        <fullName evidence="3">Meiotic recombination protein REC114</fullName>
    </recommendedName>
</protein>
<proteinExistence type="predicted"/>
<comment type="caution">
    <text evidence="1">The sequence shown here is derived from an EMBL/GenBank/DDBJ whole genome shotgun (WGS) entry which is preliminary data.</text>
</comment>
<dbReference type="Proteomes" id="UP001153269">
    <property type="component" value="Unassembled WGS sequence"/>
</dbReference>
<accession>A0A9N7TXR5</accession>
<dbReference type="AlphaFoldDB" id="A0A9N7TXR5"/>
<name>A0A9N7TXR5_PLEPL</name>
<dbReference type="EMBL" id="CADEAL010000491">
    <property type="protein sequence ID" value="CAB1420910.1"/>
    <property type="molecule type" value="Genomic_DNA"/>
</dbReference>
<dbReference type="Pfam" id="PF15165">
    <property type="entry name" value="REC114-like"/>
    <property type="match status" value="1"/>
</dbReference>
<dbReference type="InterPro" id="IPR029168">
    <property type="entry name" value="REC114L"/>
</dbReference>
<dbReference type="PANTHER" id="PTHR34921">
    <property type="entry name" value="MEIOTIC RECOMBINATION PROTEIN REC114"/>
    <property type="match status" value="1"/>
</dbReference>
<organism evidence="1 2">
    <name type="scientific">Pleuronectes platessa</name>
    <name type="common">European plaice</name>
    <dbReference type="NCBI Taxonomy" id="8262"/>
    <lineage>
        <taxon>Eukaryota</taxon>
        <taxon>Metazoa</taxon>
        <taxon>Chordata</taxon>
        <taxon>Craniata</taxon>
        <taxon>Vertebrata</taxon>
        <taxon>Euteleostomi</taxon>
        <taxon>Actinopterygii</taxon>
        <taxon>Neopterygii</taxon>
        <taxon>Teleostei</taxon>
        <taxon>Neoteleostei</taxon>
        <taxon>Acanthomorphata</taxon>
        <taxon>Carangaria</taxon>
        <taxon>Pleuronectiformes</taxon>
        <taxon>Pleuronectoidei</taxon>
        <taxon>Pleuronectidae</taxon>
        <taxon>Pleuronectes</taxon>
    </lineage>
</organism>
<evidence type="ECO:0000313" key="1">
    <source>
        <dbReference type="EMBL" id="CAB1420910.1"/>
    </source>
</evidence>
<keyword evidence="2" id="KW-1185">Reference proteome</keyword>
<evidence type="ECO:0008006" key="3">
    <source>
        <dbReference type="Google" id="ProtNLM"/>
    </source>
</evidence>
<dbReference type="PANTHER" id="PTHR34921:SF1">
    <property type="entry name" value="MEIOTIC RECOMBINATION PROTEIN REC114"/>
    <property type="match status" value="1"/>
</dbReference>
<reference evidence="1" key="1">
    <citation type="submission" date="2020-03" db="EMBL/GenBank/DDBJ databases">
        <authorList>
            <person name="Weist P."/>
        </authorList>
    </citation>
    <scope>NUCLEOTIDE SEQUENCE</scope>
</reference>
<sequence>MLQHNDVFEAIGSKPGLALTILEPGYLLVLQGQECLDTIPLICGSDSIKIKQKSDNLMLRVTMKGEGHMMRMQFEGSSREEAVKECSSAVEKVKEHMPVTTQDDAPPPHNQPPAEVSAPVIQENTVRVEPEVVQGSVSIKRLTEHFLGEAAVTLPQVYRNCPLAEGDLEPILHVCLLDPSFPAFVERVEEELKKLLQE</sequence>
<gene>
    <name evidence="1" type="ORF">PLEPLA_LOCUS8787</name>
</gene>
<evidence type="ECO:0000313" key="2">
    <source>
        <dbReference type="Proteomes" id="UP001153269"/>
    </source>
</evidence>